<proteinExistence type="predicted"/>
<evidence type="ECO:0000256" key="1">
    <source>
        <dbReference type="SAM" id="MobiDB-lite"/>
    </source>
</evidence>
<protein>
    <submittedName>
        <fullName evidence="2">Uncharacterized protein</fullName>
    </submittedName>
</protein>
<feature type="compositionally biased region" description="Basic and acidic residues" evidence="1">
    <location>
        <begin position="45"/>
        <end position="59"/>
    </location>
</feature>
<name>A0A699U857_TANCI</name>
<evidence type="ECO:0000313" key="2">
    <source>
        <dbReference type="EMBL" id="GFD17536.1"/>
    </source>
</evidence>
<comment type="caution">
    <text evidence="2">The sequence shown here is derived from an EMBL/GenBank/DDBJ whole genome shotgun (WGS) entry which is preliminary data.</text>
</comment>
<organism evidence="2">
    <name type="scientific">Tanacetum cinerariifolium</name>
    <name type="common">Dalmatian daisy</name>
    <name type="synonym">Chrysanthemum cinerariifolium</name>
    <dbReference type="NCBI Taxonomy" id="118510"/>
    <lineage>
        <taxon>Eukaryota</taxon>
        <taxon>Viridiplantae</taxon>
        <taxon>Streptophyta</taxon>
        <taxon>Embryophyta</taxon>
        <taxon>Tracheophyta</taxon>
        <taxon>Spermatophyta</taxon>
        <taxon>Magnoliopsida</taxon>
        <taxon>eudicotyledons</taxon>
        <taxon>Gunneridae</taxon>
        <taxon>Pentapetalae</taxon>
        <taxon>asterids</taxon>
        <taxon>campanulids</taxon>
        <taxon>Asterales</taxon>
        <taxon>Asteraceae</taxon>
        <taxon>Asteroideae</taxon>
        <taxon>Anthemideae</taxon>
        <taxon>Anthemidinae</taxon>
        <taxon>Tanacetum</taxon>
    </lineage>
</organism>
<sequence length="59" mass="6460">NPSAGVQDNFAAEKAGEENVQQYLLFPIWSSGSTHPQNTNGDATFKVKEPKFEGKKPHS</sequence>
<dbReference type="EMBL" id="BKCJ011300989">
    <property type="protein sequence ID" value="GFD17536.1"/>
    <property type="molecule type" value="Genomic_DNA"/>
</dbReference>
<feature type="region of interest" description="Disordered" evidence="1">
    <location>
        <begin position="34"/>
        <end position="59"/>
    </location>
</feature>
<dbReference type="AlphaFoldDB" id="A0A699U857"/>
<gene>
    <name evidence="2" type="ORF">Tci_889505</name>
</gene>
<feature type="non-terminal residue" evidence="2">
    <location>
        <position position="1"/>
    </location>
</feature>
<reference evidence="2" key="1">
    <citation type="journal article" date="2019" name="Sci. Rep.">
        <title>Draft genome of Tanacetum cinerariifolium, the natural source of mosquito coil.</title>
        <authorList>
            <person name="Yamashiro T."/>
            <person name="Shiraishi A."/>
            <person name="Satake H."/>
            <person name="Nakayama K."/>
        </authorList>
    </citation>
    <scope>NUCLEOTIDE SEQUENCE</scope>
</reference>
<accession>A0A699U857</accession>